<dbReference type="InterPro" id="IPR008847">
    <property type="entry name" value="Suf"/>
</dbReference>
<dbReference type="PANTHER" id="PTHR19980:SF0">
    <property type="entry name" value="CLEAVAGE STIMULATION FACTOR SUBUNIT 3"/>
    <property type="match status" value="1"/>
</dbReference>
<dbReference type="InterPro" id="IPR045243">
    <property type="entry name" value="Rna14-like"/>
</dbReference>
<proteinExistence type="predicted"/>
<dbReference type="Gene3D" id="1.25.40.1040">
    <property type="match status" value="1"/>
</dbReference>
<dbReference type="Proteomes" id="UP000253472">
    <property type="component" value="Unassembled WGS sequence"/>
</dbReference>
<reference evidence="7 8" key="1">
    <citation type="submission" date="2018-06" db="EMBL/GenBank/DDBJ databases">
        <title>Whole genome sequencing of Candida tropicalis (genome annotated by CSBL at Korea University).</title>
        <authorList>
            <person name="Ahn J."/>
        </authorList>
    </citation>
    <scope>NUCLEOTIDE SEQUENCE [LARGE SCALE GENOMIC DNA]</scope>
    <source>
        <strain evidence="7 8">ATCC 20962</strain>
    </source>
</reference>
<comment type="subcellular location">
    <subcellularLocation>
        <location evidence="4">Nucleus</location>
    </subcellularLocation>
    <subcellularLocation>
        <location evidence="4">Cytoplasm</location>
    </subcellularLocation>
    <text evidence="4">Nucleus and/or cytoplasm.</text>
</comment>
<dbReference type="InterPro" id="IPR003107">
    <property type="entry name" value="HAT"/>
</dbReference>
<dbReference type="STRING" id="5486.A0A367YP36"/>
<dbReference type="GO" id="GO:0003729">
    <property type="term" value="F:mRNA binding"/>
    <property type="evidence" value="ECO:0007669"/>
    <property type="project" value="TreeGrafter"/>
</dbReference>
<dbReference type="SUPFAM" id="SSF48452">
    <property type="entry name" value="TPR-like"/>
    <property type="match status" value="2"/>
</dbReference>
<comment type="caution">
    <text evidence="7">The sequence shown here is derived from an EMBL/GenBank/DDBJ whole genome shotgun (WGS) entry which is preliminary data.</text>
</comment>
<evidence type="ECO:0000313" key="7">
    <source>
        <dbReference type="EMBL" id="RCK66772.1"/>
    </source>
</evidence>
<evidence type="ECO:0000256" key="4">
    <source>
        <dbReference type="RuleBase" id="RU369035"/>
    </source>
</evidence>
<feature type="compositionally biased region" description="Acidic residues" evidence="5">
    <location>
        <begin position="390"/>
        <end position="401"/>
    </location>
</feature>
<feature type="domain" description="Suppressor of forked" evidence="6">
    <location>
        <begin position="17"/>
        <end position="632"/>
    </location>
</feature>
<evidence type="ECO:0000256" key="2">
    <source>
        <dbReference type="ARBA" id="ARBA00023242"/>
    </source>
</evidence>
<dbReference type="GO" id="GO:0005634">
    <property type="term" value="C:nucleus"/>
    <property type="evidence" value="ECO:0007669"/>
    <property type="project" value="UniProtKB-SubCell"/>
</dbReference>
<dbReference type="SMART" id="SM00386">
    <property type="entry name" value="HAT"/>
    <property type="match status" value="6"/>
</dbReference>
<dbReference type="GO" id="GO:0180010">
    <property type="term" value="P:co-transcriptional mRNA 3'-end processing, cleavage and polyadenylation pathway"/>
    <property type="evidence" value="ECO:0007669"/>
    <property type="project" value="UniProtKB-UniRule"/>
</dbReference>
<gene>
    <name evidence="7" type="primary">RNA14_0</name>
    <name evidence="7" type="ORF">Cantr_03265</name>
</gene>
<name>A0A367YP36_9ASCO</name>
<dbReference type="AlphaFoldDB" id="A0A367YP36"/>
<dbReference type="EMBL" id="QLNQ01000001">
    <property type="protein sequence ID" value="RCK66772.1"/>
    <property type="molecule type" value="Genomic_DNA"/>
</dbReference>
<comment type="function">
    <text evidence="4">Component of the cleavage factor IA (CFIA) complex, which is involved in the endonucleolytic cleavage during polyadenylation-dependent pre-mRNA 3'-end formation.</text>
</comment>
<evidence type="ECO:0000256" key="5">
    <source>
        <dbReference type="SAM" id="MobiDB-lite"/>
    </source>
</evidence>
<keyword evidence="1" id="KW-0677">Repeat</keyword>
<keyword evidence="4" id="KW-0507">mRNA processing</keyword>
<organism evidence="7 8">
    <name type="scientific">Candida viswanathii</name>
    <dbReference type="NCBI Taxonomy" id="5486"/>
    <lineage>
        <taxon>Eukaryota</taxon>
        <taxon>Fungi</taxon>
        <taxon>Dikarya</taxon>
        <taxon>Ascomycota</taxon>
        <taxon>Saccharomycotina</taxon>
        <taxon>Pichiomycetes</taxon>
        <taxon>Debaryomycetaceae</taxon>
        <taxon>Candida/Lodderomyces clade</taxon>
        <taxon>Candida</taxon>
    </lineage>
</organism>
<protein>
    <recommendedName>
        <fullName evidence="3 4">mRNA 3'-end-processing protein RNA14</fullName>
    </recommendedName>
</protein>
<dbReference type="PANTHER" id="PTHR19980">
    <property type="entry name" value="RNA CLEAVAGE STIMULATION FACTOR"/>
    <property type="match status" value="1"/>
</dbReference>
<evidence type="ECO:0000313" key="8">
    <source>
        <dbReference type="Proteomes" id="UP000253472"/>
    </source>
</evidence>
<keyword evidence="8" id="KW-1185">Reference proteome</keyword>
<evidence type="ECO:0000256" key="1">
    <source>
        <dbReference type="ARBA" id="ARBA00022737"/>
    </source>
</evidence>
<evidence type="ECO:0000256" key="3">
    <source>
        <dbReference type="ARBA" id="ARBA00026188"/>
    </source>
</evidence>
<keyword evidence="4" id="KW-0963">Cytoplasm</keyword>
<evidence type="ECO:0000259" key="6">
    <source>
        <dbReference type="Pfam" id="PF05843"/>
    </source>
</evidence>
<keyword evidence="2 4" id="KW-0539">Nucleus</keyword>
<dbReference type="InterPro" id="IPR011990">
    <property type="entry name" value="TPR-like_helical_dom_sf"/>
</dbReference>
<sequence>MSSMFIPQQKAKKLSLDKLGQLEEDLETNPLDYSKWQRLIDQLIIKDNQEQVRNTFDKYLKIFRFDGASWCKYIKYELNRGEKEKVETLFQECLDLTDNVELYRVYVDYVRSVTDFVTGGEKARATVIQAFEFAINKVGMDILSDTLWQDYIGFLKSWSPTANWEQQQKVDLIRKAYKKFLIIPTENIETSWSQYTKWENELNPATASKFVSEKSAEFMLARSWITEFNRITDKKLKRSLNPLNNKEDEDVERQLQYWLRWLELEKQNKLELKDDSLNDKRIQYVYKQATYALPFVPEIWFQYVKYLLFQNEEGNLQESISTLRDGGLLLNPKSLLLSFQLAELYERDNSFDNAKDVFNKLIDSLNKEYNVIASQLNELHEKIKPKRQDGEDEDDIEDDSKDVDMNGNGSKIKPQTYRISLADSKKLISLEKEQKRLADAITLAYVKLMTACKRAEGIKEARNVFKQARKFEKIGYQLFVENALIEHYADKKATALKIFDLGKKSFQTNGKFLLDYLDYLIMINDVDTMRTLIQSSDANFAKEIGALQEELALTDIDPLTRQKKERDLRASQRYLKLLFQKYISFASSFLSLDITHSFAKKCEQLFPDDDPVDLFTDRYKLDNVNIIKKDELGRGDTLDIDDEDLARLKRRKLSNFNEEESKSAVKSIQDSANMIEEEEVKASEEDQLVGPSIVALMKGLPNASYFGLPSESVFKSDKLVTLFANLSNIPL</sequence>
<accession>A0A367YP36</accession>
<dbReference type="Pfam" id="PF05843">
    <property type="entry name" value="Suf"/>
    <property type="match status" value="1"/>
</dbReference>
<dbReference type="GO" id="GO:0005737">
    <property type="term" value="C:cytoplasm"/>
    <property type="evidence" value="ECO:0007669"/>
    <property type="project" value="UniProtKB-SubCell"/>
</dbReference>
<dbReference type="OrthoDB" id="26282at2759"/>
<feature type="region of interest" description="Disordered" evidence="5">
    <location>
        <begin position="382"/>
        <end position="411"/>
    </location>
</feature>